<dbReference type="SUPFAM" id="SSF50978">
    <property type="entry name" value="WD40 repeat-like"/>
    <property type="match status" value="1"/>
</dbReference>
<reference evidence="9" key="2">
    <citation type="submission" date="2025-09" db="UniProtKB">
        <authorList>
            <consortium name="Ensembl"/>
        </authorList>
    </citation>
    <scope>IDENTIFICATION</scope>
</reference>
<reference evidence="9" key="1">
    <citation type="submission" date="2025-08" db="UniProtKB">
        <authorList>
            <consortium name="Ensembl"/>
        </authorList>
    </citation>
    <scope>IDENTIFICATION</scope>
</reference>
<dbReference type="Ensembl" id="ENSSLUT00000044812.1">
    <property type="protein sequence ID" value="ENSSLUP00000043435.1"/>
    <property type="gene ID" value="ENSSLUG00000019275.1"/>
</dbReference>
<evidence type="ECO:0000256" key="1">
    <source>
        <dbReference type="ARBA" id="ARBA00004138"/>
    </source>
</evidence>
<keyword evidence="7" id="KW-0206">Cytoskeleton</keyword>
<protein>
    <recommendedName>
        <fullName evidence="11">Cilia- and flagella-associated protein 43</fullName>
    </recommendedName>
</protein>
<keyword evidence="5" id="KW-0677">Repeat</keyword>
<evidence type="ECO:0000256" key="3">
    <source>
        <dbReference type="ARBA" id="ARBA00022490"/>
    </source>
</evidence>
<keyword evidence="4" id="KW-0853">WD repeat</keyword>
<dbReference type="GeneTree" id="ENSGT00530000064714"/>
<evidence type="ECO:0000256" key="5">
    <source>
        <dbReference type="ARBA" id="ARBA00022737"/>
    </source>
</evidence>
<comment type="subcellular location">
    <subcellularLocation>
        <location evidence="1">Cell projection</location>
        <location evidence="1">Cilium</location>
    </subcellularLocation>
    <subcellularLocation>
        <location evidence="2">Cytoplasm</location>
        <location evidence="2">Cytoskeleton</location>
    </subcellularLocation>
</comment>
<evidence type="ECO:0008006" key="11">
    <source>
        <dbReference type="Google" id="ProtNLM"/>
    </source>
</evidence>
<evidence type="ECO:0000256" key="2">
    <source>
        <dbReference type="ARBA" id="ARBA00004245"/>
    </source>
</evidence>
<evidence type="ECO:0000256" key="8">
    <source>
        <dbReference type="ARBA" id="ARBA00023273"/>
    </source>
</evidence>
<proteinExistence type="predicted"/>
<dbReference type="PANTHER" id="PTHR14885">
    <property type="entry name" value="CILIA- AND FLAGELLA-ASSOCIATED PROTEIN 43-RELATED"/>
    <property type="match status" value="1"/>
</dbReference>
<dbReference type="InterPro" id="IPR036322">
    <property type="entry name" value="WD40_repeat_dom_sf"/>
</dbReference>
<dbReference type="PANTHER" id="PTHR14885:SF1">
    <property type="entry name" value="CILIA- AND FLAGELLA-ASSOCIATED PROTEIN 43"/>
    <property type="match status" value="1"/>
</dbReference>
<evidence type="ECO:0000256" key="4">
    <source>
        <dbReference type="ARBA" id="ARBA00022574"/>
    </source>
</evidence>
<dbReference type="Proteomes" id="UP000694568">
    <property type="component" value="Unplaced"/>
</dbReference>
<dbReference type="GO" id="GO:0007288">
    <property type="term" value="P:sperm axoneme assembly"/>
    <property type="evidence" value="ECO:0007669"/>
    <property type="project" value="TreeGrafter"/>
</dbReference>
<evidence type="ECO:0000256" key="6">
    <source>
        <dbReference type="ARBA" id="ARBA00023054"/>
    </source>
</evidence>
<name>A0A8C9ZPE8_SANLU</name>
<dbReference type="AlphaFoldDB" id="A0A8C9ZPE8"/>
<keyword evidence="6" id="KW-0175">Coiled coil</keyword>
<keyword evidence="3" id="KW-0963">Cytoplasm</keyword>
<accession>A0A8C9ZPE8</accession>
<evidence type="ECO:0000256" key="7">
    <source>
        <dbReference type="ARBA" id="ARBA00023212"/>
    </source>
</evidence>
<keyword evidence="8" id="KW-0966">Cell projection</keyword>
<sequence>MDGIGSLEVRYVAATNTPEKLSPSIFVYIFPELQLKNELKGNIPLRAENYFILCTSYVRLYLFRNWENAEPICTQPQAGQNVISLVFNPLNWLQLCALGTTSLTVWNIEKSAKLPATDGSFVERLVPTFHTVSDKLPYFGLEMPPSAISGLKGDKAESILVLSHLTPTAICWTATSELYVGCAEGFLLLVDPESLSVSVLFNPTSKQTHTLGHSKYLKVTGIHMIFVVHCLQIKATQIDLTQTWQLEGPVTTVMYSPDYETLLLSSNTVST</sequence>
<organism evidence="9 10">
    <name type="scientific">Sander lucioperca</name>
    <name type="common">Pike-perch</name>
    <name type="synonym">Perca lucioperca</name>
    <dbReference type="NCBI Taxonomy" id="283035"/>
    <lineage>
        <taxon>Eukaryota</taxon>
        <taxon>Metazoa</taxon>
        <taxon>Chordata</taxon>
        <taxon>Craniata</taxon>
        <taxon>Vertebrata</taxon>
        <taxon>Euteleostomi</taxon>
        <taxon>Actinopterygii</taxon>
        <taxon>Neopterygii</taxon>
        <taxon>Teleostei</taxon>
        <taxon>Neoteleostei</taxon>
        <taxon>Acanthomorphata</taxon>
        <taxon>Eupercaria</taxon>
        <taxon>Perciformes</taxon>
        <taxon>Percoidei</taxon>
        <taxon>Percidae</taxon>
        <taxon>Luciopercinae</taxon>
        <taxon>Sander</taxon>
    </lineage>
</organism>
<dbReference type="GO" id="GO:0005930">
    <property type="term" value="C:axoneme"/>
    <property type="evidence" value="ECO:0007669"/>
    <property type="project" value="TreeGrafter"/>
</dbReference>
<evidence type="ECO:0000313" key="9">
    <source>
        <dbReference type="Ensembl" id="ENSSLUP00000043435.1"/>
    </source>
</evidence>
<evidence type="ECO:0000313" key="10">
    <source>
        <dbReference type="Proteomes" id="UP000694568"/>
    </source>
</evidence>
<keyword evidence="10" id="KW-1185">Reference proteome</keyword>